<dbReference type="InterPro" id="IPR040324">
    <property type="entry name" value="WDR44/Dgr2"/>
</dbReference>
<gene>
    <name evidence="4" type="ORF">BSTOLATCC_MIC16795</name>
</gene>
<dbReference type="PROSITE" id="PS50082">
    <property type="entry name" value="WD_REPEATS_2"/>
    <property type="match status" value="1"/>
</dbReference>
<organism evidence="4 5">
    <name type="scientific">Blepharisma stoltei</name>
    <dbReference type="NCBI Taxonomy" id="1481888"/>
    <lineage>
        <taxon>Eukaryota</taxon>
        <taxon>Sar</taxon>
        <taxon>Alveolata</taxon>
        <taxon>Ciliophora</taxon>
        <taxon>Postciliodesmatophora</taxon>
        <taxon>Heterotrichea</taxon>
        <taxon>Heterotrichida</taxon>
        <taxon>Blepharismidae</taxon>
        <taxon>Blepharisma</taxon>
    </lineage>
</organism>
<evidence type="ECO:0000256" key="2">
    <source>
        <dbReference type="ARBA" id="ARBA00022737"/>
    </source>
</evidence>
<dbReference type="EMBL" id="CAJZBQ010000016">
    <property type="protein sequence ID" value="CAG9316688.1"/>
    <property type="molecule type" value="Genomic_DNA"/>
</dbReference>
<name>A0AAU9IU85_9CILI</name>
<evidence type="ECO:0000256" key="1">
    <source>
        <dbReference type="ARBA" id="ARBA00022574"/>
    </source>
</evidence>
<dbReference type="AlphaFoldDB" id="A0AAU9IU85"/>
<keyword evidence="2" id="KW-0677">Repeat</keyword>
<dbReference type="Gene3D" id="2.130.10.10">
    <property type="entry name" value="YVTN repeat-like/Quinoprotein amine dehydrogenase"/>
    <property type="match status" value="1"/>
</dbReference>
<reference evidence="4" key="1">
    <citation type="submission" date="2021-09" db="EMBL/GenBank/DDBJ databases">
        <authorList>
            <consortium name="AG Swart"/>
            <person name="Singh M."/>
            <person name="Singh A."/>
            <person name="Seah K."/>
            <person name="Emmerich C."/>
        </authorList>
    </citation>
    <scope>NUCLEOTIDE SEQUENCE</scope>
    <source>
        <strain evidence="4">ATCC30299</strain>
    </source>
</reference>
<evidence type="ECO:0000256" key="3">
    <source>
        <dbReference type="PROSITE-ProRule" id="PRU00221"/>
    </source>
</evidence>
<dbReference type="InterPro" id="IPR036322">
    <property type="entry name" value="WD40_repeat_dom_sf"/>
</dbReference>
<dbReference type="PANTHER" id="PTHR14221">
    <property type="entry name" value="WD REPEAT DOMAIN 44"/>
    <property type="match status" value="1"/>
</dbReference>
<comment type="caution">
    <text evidence="4">The sequence shown here is derived from an EMBL/GenBank/DDBJ whole genome shotgun (WGS) entry which is preliminary data.</text>
</comment>
<accession>A0AAU9IU85</accession>
<evidence type="ECO:0008006" key="6">
    <source>
        <dbReference type="Google" id="ProtNLM"/>
    </source>
</evidence>
<sequence>MEPNSSSGDEFFDACETEDQIDLYQRSCTVQYKAEAVSIKTDFQTSSFENSPTHIARSYTEAVPPLPRAHAMPVENKSVHDFEIEKPKDQPVVLLEHNGDYKITKKEFNEFNNLQLLQEIELPHRENNVICILKFSYDSRKLTVGGSNGRIIIFDVNLSAGGAISSVPSHILNEHNGPVTDISWSRQNNLLSSSADGTVKLWSSSQDSSIDTIQLPCEVSAVTFNPIDSNYFVTASGDLIIRLFRFPDKIIEGFYQAPGEITSICYSPSGEFLAVGIDKGQVVLYQGRSDHKLRLGTTLICRNRRGLLSGGKRVTGLEFMDEEHLCVTTNDSNIRLYRYKDNLLLQKYKGTENIKFPIRSSLSEDGEHLLCGSEKGRIFIWNTNRSCDSPGKNNSHESFCPRKKKCPEYAVFAPIKIVNMVQKGISNESTEIKHVIFTIGSKQNIRVFANQSKLNNS</sequence>
<dbReference type="PANTHER" id="PTHR14221:SF0">
    <property type="entry name" value="WD REPEAT-CONTAINING PROTEIN 44"/>
    <property type="match status" value="1"/>
</dbReference>
<dbReference type="Pfam" id="PF00400">
    <property type="entry name" value="WD40"/>
    <property type="match status" value="1"/>
</dbReference>
<feature type="repeat" description="WD" evidence="3">
    <location>
        <begin position="172"/>
        <end position="212"/>
    </location>
</feature>
<protein>
    <recommendedName>
        <fullName evidence="6">WD repeat-containing protein 55 homolog</fullName>
    </recommendedName>
</protein>
<evidence type="ECO:0000313" key="5">
    <source>
        <dbReference type="Proteomes" id="UP001162131"/>
    </source>
</evidence>
<dbReference type="InterPro" id="IPR001680">
    <property type="entry name" value="WD40_rpt"/>
</dbReference>
<evidence type="ECO:0000313" key="4">
    <source>
        <dbReference type="EMBL" id="CAG9316688.1"/>
    </source>
</evidence>
<dbReference type="SMART" id="SM00320">
    <property type="entry name" value="WD40"/>
    <property type="match status" value="6"/>
</dbReference>
<proteinExistence type="predicted"/>
<dbReference type="SUPFAM" id="SSF50978">
    <property type="entry name" value="WD40 repeat-like"/>
    <property type="match status" value="1"/>
</dbReference>
<dbReference type="Proteomes" id="UP001162131">
    <property type="component" value="Unassembled WGS sequence"/>
</dbReference>
<dbReference type="InterPro" id="IPR015943">
    <property type="entry name" value="WD40/YVTN_repeat-like_dom_sf"/>
</dbReference>
<keyword evidence="5" id="KW-1185">Reference proteome</keyword>
<dbReference type="PROSITE" id="PS50294">
    <property type="entry name" value="WD_REPEATS_REGION"/>
    <property type="match status" value="1"/>
</dbReference>
<keyword evidence="1 3" id="KW-0853">WD repeat</keyword>